<proteinExistence type="inferred from homology"/>
<dbReference type="PANTHER" id="PTHR30006:SF15">
    <property type="entry name" value="IRON-UTILIZATION PERIPLASMIC PROTEIN"/>
    <property type="match status" value="1"/>
</dbReference>
<evidence type="ECO:0000256" key="2">
    <source>
        <dbReference type="ARBA" id="ARBA00022496"/>
    </source>
</evidence>
<evidence type="ECO:0000313" key="7">
    <source>
        <dbReference type="Proteomes" id="UP001165962"/>
    </source>
</evidence>
<comment type="caution">
    <text evidence="6">The sequence shown here is derived from an EMBL/GenBank/DDBJ whole genome shotgun (WGS) entry which is preliminary data.</text>
</comment>
<evidence type="ECO:0000256" key="1">
    <source>
        <dbReference type="ARBA" id="ARBA00008520"/>
    </source>
</evidence>
<feature type="signal peptide" evidence="5">
    <location>
        <begin position="1"/>
        <end position="21"/>
    </location>
</feature>
<feature type="compositionally biased region" description="Basic and acidic residues" evidence="4">
    <location>
        <begin position="52"/>
        <end position="61"/>
    </location>
</feature>
<dbReference type="InterPro" id="IPR026045">
    <property type="entry name" value="Ferric-bd"/>
</dbReference>
<dbReference type="Gene3D" id="3.40.190.10">
    <property type="entry name" value="Periplasmic binding protein-like II"/>
    <property type="match status" value="2"/>
</dbReference>
<dbReference type="PROSITE" id="PS51257">
    <property type="entry name" value="PROKAR_LIPOPROTEIN"/>
    <property type="match status" value="1"/>
</dbReference>
<name>A0ABX0J2X4_9BACL</name>
<evidence type="ECO:0000256" key="3">
    <source>
        <dbReference type="ARBA" id="ARBA00022729"/>
    </source>
</evidence>
<keyword evidence="2" id="KW-0408">Iron</keyword>
<dbReference type="RefSeq" id="WP_166148016.1">
    <property type="nucleotide sequence ID" value="NZ_JAAOIW010000002.1"/>
</dbReference>
<dbReference type="Proteomes" id="UP001165962">
    <property type="component" value="Unassembled WGS sequence"/>
</dbReference>
<feature type="compositionally biased region" description="Low complexity" evidence="4">
    <location>
        <begin position="25"/>
        <end position="48"/>
    </location>
</feature>
<dbReference type="CDD" id="cd13542">
    <property type="entry name" value="PBP2_FutA1_ilke"/>
    <property type="match status" value="1"/>
</dbReference>
<sequence>MRKKSIFGVMLPAVMALTLLAGCGSTSPAPTSTATPDPKASPGAAAPAGTEKPAETPAKSKDQAVNIFTARHYAADTLVYEAFTKQTGIKVNEIKGTAEELVERLKREGQSSEADLFVTVDGGVLNYAKQNGVLQPIQSSTIDANVAKQWRDKDNNWIGIATRARVIVYAKDRIKPEQLSTYEDLATDKWKGKVLARSSTSLYNQSLVASFIELNGEAKAEEWAKGIADNLGRKPEGGDRDQAKGIAAKVGDVAIMNTYYVGQMLASKDAEEVKVAQNIGVFFPNQATNGTHLNISGAGLAKHAKNKDNAIKLIEFITSKEGQSMLIKESFEFPVNEKADLPELLKGWGTFKTQQIDFSKLGDHNKKAIEILNKVGWK</sequence>
<dbReference type="EMBL" id="JAAOIW010000002">
    <property type="protein sequence ID" value="NHN29761.1"/>
    <property type="molecule type" value="Genomic_DNA"/>
</dbReference>
<comment type="similarity">
    <text evidence="1">Belongs to the bacterial solute-binding protein 1 family.</text>
</comment>
<protein>
    <submittedName>
        <fullName evidence="6">Fe(3+) ABC transporter substrate-binding protein</fullName>
    </submittedName>
</protein>
<keyword evidence="7" id="KW-1185">Reference proteome</keyword>
<keyword evidence="3 5" id="KW-0732">Signal</keyword>
<accession>A0ABX0J2X4</accession>
<dbReference type="PANTHER" id="PTHR30006">
    <property type="entry name" value="THIAMINE-BINDING PERIPLASMIC PROTEIN-RELATED"/>
    <property type="match status" value="1"/>
</dbReference>
<reference evidence="6" key="1">
    <citation type="submission" date="2020-03" db="EMBL/GenBank/DDBJ databases">
        <title>Draft sequencing of Paenibacilllus sp. S3N08.</title>
        <authorList>
            <person name="Kim D.-U."/>
        </authorList>
    </citation>
    <scope>NUCLEOTIDE SEQUENCE</scope>
    <source>
        <strain evidence="6">S3N08</strain>
    </source>
</reference>
<gene>
    <name evidence="6" type="ORF">G9U52_07920</name>
</gene>
<dbReference type="Pfam" id="PF13343">
    <property type="entry name" value="SBP_bac_6"/>
    <property type="match status" value="1"/>
</dbReference>
<dbReference type="SUPFAM" id="SSF53850">
    <property type="entry name" value="Periplasmic binding protein-like II"/>
    <property type="match status" value="1"/>
</dbReference>
<organism evidence="6 7">
    <name type="scientific">Paenibacillus agricola</name>
    <dbReference type="NCBI Taxonomy" id="2716264"/>
    <lineage>
        <taxon>Bacteria</taxon>
        <taxon>Bacillati</taxon>
        <taxon>Bacillota</taxon>
        <taxon>Bacilli</taxon>
        <taxon>Bacillales</taxon>
        <taxon>Paenibacillaceae</taxon>
        <taxon>Paenibacillus</taxon>
    </lineage>
</organism>
<keyword evidence="2" id="KW-0406">Ion transport</keyword>
<dbReference type="PIRSF" id="PIRSF002825">
    <property type="entry name" value="CfbpA"/>
    <property type="match status" value="1"/>
</dbReference>
<feature type="chain" id="PRO_5045539003" evidence="5">
    <location>
        <begin position="22"/>
        <end position="378"/>
    </location>
</feature>
<keyword evidence="2" id="KW-0410">Iron transport</keyword>
<evidence type="ECO:0000256" key="4">
    <source>
        <dbReference type="SAM" id="MobiDB-lite"/>
    </source>
</evidence>
<evidence type="ECO:0000256" key="5">
    <source>
        <dbReference type="SAM" id="SignalP"/>
    </source>
</evidence>
<keyword evidence="2" id="KW-0813">Transport</keyword>
<evidence type="ECO:0000313" key="6">
    <source>
        <dbReference type="EMBL" id="NHN29761.1"/>
    </source>
</evidence>
<feature type="region of interest" description="Disordered" evidence="4">
    <location>
        <begin position="25"/>
        <end position="61"/>
    </location>
</feature>